<dbReference type="PROSITE" id="PS51219">
    <property type="entry name" value="DPCK"/>
    <property type="match status" value="1"/>
</dbReference>
<comment type="similarity">
    <text evidence="3">Belongs to the CoaE family.</text>
</comment>
<dbReference type="RefSeq" id="WP_283713369.1">
    <property type="nucleotide sequence ID" value="NZ_JASJEW010000003.1"/>
</dbReference>
<name>A0ABT6ZMB7_9ACTN</name>
<comment type="pathway">
    <text evidence="3">Cofactor biosynthesis; coenzyme A biosynthesis; CoA from (R)-pantothenate: step 5/5.</text>
</comment>
<evidence type="ECO:0000256" key="1">
    <source>
        <dbReference type="ARBA" id="ARBA00022741"/>
    </source>
</evidence>
<evidence type="ECO:0000256" key="2">
    <source>
        <dbReference type="ARBA" id="ARBA00022840"/>
    </source>
</evidence>
<keyword evidence="6" id="KW-1185">Reference proteome</keyword>
<keyword evidence="3 5" id="KW-0418">Kinase</keyword>
<evidence type="ECO:0000313" key="6">
    <source>
        <dbReference type="Proteomes" id="UP001431693"/>
    </source>
</evidence>
<sequence>MGACVEPRYTVFVAGGIASGKSTVARLLEQQGALRIDLDELSREVLAPGSPCLEEVADAFGSDLLDEDGSLDRALLAERAFETPEEARRLEAIEMPYIKALLGDRLTVVSCSSSLPSLVAVEVPLLDRVEDMLPLADEVLAVTAPLALRRERAAGRGLSEEDFEARLANQPTDEYLRSKATAVIENDGTMSDLRRRVDWWLATREEAARG</sequence>
<dbReference type="NCBIfam" id="TIGR00152">
    <property type="entry name" value="dephospho-CoA kinase"/>
    <property type="match status" value="1"/>
</dbReference>
<comment type="catalytic activity">
    <reaction evidence="3">
        <text>3'-dephospho-CoA + ATP = ADP + CoA + H(+)</text>
        <dbReference type="Rhea" id="RHEA:18245"/>
        <dbReference type="ChEBI" id="CHEBI:15378"/>
        <dbReference type="ChEBI" id="CHEBI:30616"/>
        <dbReference type="ChEBI" id="CHEBI:57287"/>
        <dbReference type="ChEBI" id="CHEBI:57328"/>
        <dbReference type="ChEBI" id="CHEBI:456216"/>
        <dbReference type="EC" id="2.7.1.24"/>
    </reaction>
</comment>
<proteinExistence type="inferred from homology"/>
<keyword evidence="3" id="KW-0173">Coenzyme A biosynthesis</keyword>
<keyword evidence="3" id="KW-0963">Cytoplasm</keyword>
<dbReference type="PANTHER" id="PTHR10695:SF46">
    <property type="entry name" value="BIFUNCTIONAL COENZYME A SYNTHASE-RELATED"/>
    <property type="match status" value="1"/>
</dbReference>
<dbReference type="HAMAP" id="MF_00376">
    <property type="entry name" value="Dephospho_CoA_kinase"/>
    <property type="match status" value="1"/>
</dbReference>
<evidence type="ECO:0000313" key="5">
    <source>
        <dbReference type="EMBL" id="MDJ1130207.1"/>
    </source>
</evidence>
<keyword evidence="2 3" id="KW-0067">ATP-binding</keyword>
<dbReference type="CDD" id="cd02022">
    <property type="entry name" value="DPCK"/>
    <property type="match status" value="1"/>
</dbReference>
<dbReference type="EMBL" id="JASJEX010000004">
    <property type="protein sequence ID" value="MDJ1130207.1"/>
    <property type="molecule type" value="Genomic_DNA"/>
</dbReference>
<comment type="caution">
    <text evidence="5">The sequence shown here is derived from an EMBL/GenBank/DDBJ whole genome shotgun (WGS) entry which is preliminary data.</text>
</comment>
<gene>
    <name evidence="3 5" type="primary">coaE</name>
    <name evidence="5" type="ORF">QJ043_08980</name>
</gene>
<dbReference type="GO" id="GO:0004140">
    <property type="term" value="F:dephospho-CoA kinase activity"/>
    <property type="evidence" value="ECO:0007669"/>
    <property type="project" value="UniProtKB-EC"/>
</dbReference>
<organism evidence="5 6">
    <name type="scientific">Kribbibacterium absianum</name>
    <dbReference type="NCBI Taxonomy" id="3044210"/>
    <lineage>
        <taxon>Bacteria</taxon>
        <taxon>Bacillati</taxon>
        <taxon>Actinomycetota</taxon>
        <taxon>Coriobacteriia</taxon>
        <taxon>Coriobacteriales</taxon>
        <taxon>Kribbibacteriaceae</taxon>
        <taxon>Kribbibacterium</taxon>
    </lineage>
</organism>
<dbReference type="InterPro" id="IPR001977">
    <property type="entry name" value="Depp_CoAkinase"/>
</dbReference>
<keyword evidence="1 3" id="KW-0547">Nucleotide-binding</keyword>
<comment type="function">
    <text evidence="3">Catalyzes the phosphorylation of the 3'-hydroxyl group of dephosphocoenzyme A to form coenzyme A.</text>
</comment>
<evidence type="ECO:0000256" key="4">
    <source>
        <dbReference type="NCBIfam" id="TIGR00152"/>
    </source>
</evidence>
<dbReference type="SUPFAM" id="SSF52540">
    <property type="entry name" value="P-loop containing nucleoside triphosphate hydrolases"/>
    <property type="match status" value="1"/>
</dbReference>
<accession>A0ABT6ZMB7</accession>
<dbReference type="Gene3D" id="3.40.50.300">
    <property type="entry name" value="P-loop containing nucleotide triphosphate hydrolases"/>
    <property type="match status" value="1"/>
</dbReference>
<dbReference type="Pfam" id="PF01121">
    <property type="entry name" value="CoaE"/>
    <property type="match status" value="1"/>
</dbReference>
<dbReference type="Proteomes" id="UP001431693">
    <property type="component" value="Unassembled WGS sequence"/>
</dbReference>
<dbReference type="InterPro" id="IPR027417">
    <property type="entry name" value="P-loop_NTPase"/>
</dbReference>
<keyword evidence="3 5" id="KW-0808">Transferase</keyword>
<feature type="binding site" evidence="3">
    <location>
        <begin position="18"/>
        <end position="23"/>
    </location>
    <ligand>
        <name>ATP</name>
        <dbReference type="ChEBI" id="CHEBI:30616"/>
    </ligand>
</feature>
<dbReference type="EC" id="2.7.1.24" evidence="3 4"/>
<dbReference type="PANTHER" id="PTHR10695">
    <property type="entry name" value="DEPHOSPHO-COA KINASE-RELATED"/>
    <property type="match status" value="1"/>
</dbReference>
<reference evidence="5" key="1">
    <citation type="submission" date="2023-05" db="EMBL/GenBank/DDBJ databases">
        <title>[olsenella] sp. nov., isolated from a pig farm feces dump.</title>
        <authorList>
            <person name="Chang Y.-H."/>
        </authorList>
    </citation>
    <scope>NUCLEOTIDE SEQUENCE</scope>
    <source>
        <strain evidence="5">YH-ols2217</strain>
    </source>
</reference>
<comment type="subcellular location">
    <subcellularLocation>
        <location evidence="3">Cytoplasm</location>
    </subcellularLocation>
</comment>
<evidence type="ECO:0000256" key="3">
    <source>
        <dbReference type="HAMAP-Rule" id="MF_00376"/>
    </source>
</evidence>
<protein>
    <recommendedName>
        <fullName evidence="3 4">Dephospho-CoA kinase</fullName>
        <ecNumber evidence="3 4">2.7.1.24</ecNumber>
    </recommendedName>
    <alternativeName>
        <fullName evidence="3">Dephosphocoenzyme A kinase</fullName>
    </alternativeName>
</protein>